<dbReference type="Pfam" id="PF00892">
    <property type="entry name" value="EamA"/>
    <property type="match status" value="2"/>
</dbReference>
<feature type="transmembrane region" description="Helical" evidence="6">
    <location>
        <begin position="256"/>
        <end position="275"/>
    </location>
</feature>
<dbReference type="SUPFAM" id="SSF103481">
    <property type="entry name" value="Multidrug resistance efflux transporter EmrE"/>
    <property type="match status" value="2"/>
</dbReference>
<feature type="transmembrane region" description="Helical" evidence="6">
    <location>
        <begin position="164"/>
        <end position="184"/>
    </location>
</feature>
<dbReference type="InterPro" id="IPR050638">
    <property type="entry name" value="AA-Vitamin_Transporters"/>
</dbReference>
<dbReference type="InterPro" id="IPR037185">
    <property type="entry name" value="EmrE-like"/>
</dbReference>
<accession>Q7VB06</accession>
<dbReference type="Proteomes" id="UP000001420">
    <property type="component" value="Chromosome"/>
</dbReference>
<dbReference type="InterPro" id="IPR000620">
    <property type="entry name" value="EamA_dom"/>
</dbReference>
<dbReference type="STRING" id="167539.Pro_1295"/>
<keyword evidence="3 6" id="KW-0812">Transmembrane</keyword>
<sequence length="320" mass="35168">MFEKMNWLLMVLPFALWGSAMAAMAPLVQSSGPEFVAILRLFPSGIAILIAVIILKRPLNIARIDLGWFLVFTLIDGSLFQFFLTRGLVNSGAGLGSVFIDSQPLIVALLARTLFGDPINPIGWIGLVLGLGGIICIGTPPELLSHWFLMNKGVSESDVLANGQFWMLGAALAMALGTVLIRFTCKASDPVAVTGWHMVFGSIPLAVWHFFDKSWPLFPQWSAFDWGLMSYAAFLGSALAYGLFFWFASQTELTSFSTLAFLTPVFALITGGVWLGERLDWVQWIGVSFVLFSVFLVSQRARLWEPISDSRNNLFKGISG</sequence>
<dbReference type="eggNOG" id="COG0697">
    <property type="taxonomic scope" value="Bacteria"/>
</dbReference>
<dbReference type="PANTHER" id="PTHR32322:SF2">
    <property type="entry name" value="EAMA DOMAIN-CONTAINING PROTEIN"/>
    <property type="match status" value="1"/>
</dbReference>
<evidence type="ECO:0000256" key="1">
    <source>
        <dbReference type="ARBA" id="ARBA00004141"/>
    </source>
</evidence>
<feature type="transmembrane region" description="Helical" evidence="6">
    <location>
        <begin position="231"/>
        <end position="249"/>
    </location>
</feature>
<dbReference type="RefSeq" id="WP_011125446.1">
    <property type="nucleotide sequence ID" value="NC_005042.1"/>
</dbReference>
<gene>
    <name evidence="8" type="primary">rhaT</name>
    <name evidence="8" type="ordered locus">Pro_1295</name>
</gene>
<feature type="domain" description="EamA" evidence="7">
    <location>
        <begin position="163"/>
        <end position="298"/>
    </location>
</feature>
<feature type="transmembrane region" description="Helical" evidence="6">
    <location>
        <begin position="281"/>
        <end position="298"/>
    </location>
</feature>
<comment type="subcellular location">
    <subcellularLocation>
        <location evidence="1">Membrane</location>
        <topology evidence="1">Multi-pass membrane protein</topology>
    </subcellularLocation>
</comment>
<keyword evidence="5 6" id="KW-0472">Membrane</keyword>
<evidence type="ECO:0000256" key="6">
    <source>
        <dbReference type="SAM" id="Phobius"/>
    </source>
</evidence>
<keyword evidence="4 6" id="KW-1133">Transmembrane helix</keyword>
<evidence type="ECO:0000256" key="2">
    <source>
        <dbReference type="ARBA" id="ARBA00007362"/>
    </source>
</evidence>
<protein>
    <submittedName>
        <fullName evidence="8">Permease of the drug/metabolite transporter, DMT superfamily</fullName>
    </submittedName>
</protein>
<feature type="transmembrane region" description="Helical" evidence="6">
    <location>
        <begin position="67"/>
        <end position="89"/>
    </location>
</feature>
<dbReference type="KEGG" id="pma:Pro_1295"/>
<dbReference type="HOGENOM" id="CLU_033863_7_1_3"/>
<reference evidence="8 9" key="1">
    <citation type="journal article" date="2003" name="Proc. Natl. Acad. Sci. U.S.A.">
        <title>Genome sequence of the cyanobacterium Prochlorococcus marinus SS120, a nearly minimal oxyphototrophic genome.</title>
        <authorList>
            <person name="Dufresne A."/>
            <person name="Salanoubat M."/>
            <person name="Partensky F."/>
            <person name="Artiguenave F."/>
            <person name="Axmann I.M."/>
            <person name="Barbe V."/>
            <person name="Duprat S."/>
            <person name="Galperin M.Y."/>
            <person name="Koonin E.V."/>
            <person name="Le Gall F."/>
            <person name="Makarova K.S."/>
            <person name="Ostrowski M."/>
            <person name="Oztas S."/>
            <person name="Robert C."/>
            <person name="Rogozin I.B."/>
            <person name="Scanlan D.J."/>
            <person name="Tandeau de Marsac N."/>
            <person name="Weissenbach J."/>
            <person name="Wincker P."/>
            <person name="Wolf Y.I."/>
            <person name="Hess W.R."/>
        </authorList>
    </citation>
    <scope>NUCLEOTIDE SEQUENCE [LARGE SCALE GENOMIC DNA]</scope>
    <source>
        <strain evidence="9">SARG / CCMP1375 / SS120</strain>
    </source>
</reference>
<comment type="similarity">
    <text evidence="2">Belongs to the EamA transporter family.</text>
</comment>
<keyword evidence="9" id="KW-1185">Reference proteome</keyword>
<dbReference type="GO" id="GO:0016020">
    <property type="term" value="C:membrane"/>
    <property type="evidence" value="ECO:0007669"/>
    <property type="project" value="UniProtKB-SubCell"/>
</dbReference>
<evidence type="ECO:0000256" key="4">
    <source>
        <dbReference type="ARBA" id="ARBA00022989"/>
    </source>
</evidence>
<name>Q7VB06_PROMA</name>
<feature type="domain" description="EamA" evidence="7">
    <location>
        <begin position="8"/>
        <end position="138"/>
    </location>
</feature>
<dbReference type="EnsemblBacteria" id="AAQ00339">
    <property type="protein sequence ID" value="AAQ00339"/>
    <property type="gene ID" value="Pro_1295"/>
</dbReference>
<organism evidence="8 9">
    <name type="scientific">Prochlorococcus marinus (strain SARG / CCMP1375 / SS120)</name>
    <dbReference type="NCBI Taxonomy" id="167539"/>
    <lineage>
        <taxon>Bacteria</taxon>
        <taxon>Bacillati</taxon>
        <taxon>Cyanobacteriota</taxon>
        <taxon>Cyanophyceae</taxon>
        <taxon>Synechococcales</taxon>
        <taxon>Prochlorococcaceae</taxon>
        <taxon>Prochlorococcus</taxon>
    </lineage>
</organism>
<feature type="transmembrane region" description="Helical" evidence="6">
    <location>
        <begin position="95"/>
        <end position="115"/>
    </location>
</feature>
<evidence type="ECO:0000313" key="9">
    <source>
        <dbReference type="Proteomes" id="UP000001420"/>
    </source>
</evidence>
<feature type="transmembrane region" description="Helical" evidence="6">
    <location>
        <begin position="38"/>
        <end position="55"/>
    </location>
</feature>
<proteinExistence type="inferred from homology"/>
<feature type="transmembrane region" description="Helical" evidence="6">
    <location>
        <begin position="191"/>
        <end position="211"/>
    </location>
</feature>
<evidence type="ECO:0000256" key="3">
    <source>
        <dbReference type="ARBA" id="ARBA00022692"/>
    </source>
</evidence>
<evidence type="ECO:0000256" key="5">
    <source>
        <dbReference type="ARBA" id="ARBA00023136"/>
    </source>
</evidence>
<evidence type="ECO:0000259" key="7">
    <source>
        <dbReference type="Pfam" id="PF00892"/>
    </source>
</evidence>
<dbReference type="EMBL" id="AE017126">
    <property type="protein sequence ID" value="AAQ00339.1"/>
    <property type="molecule type" value="Genomic_DNA"/>
</dbReference>
<dbReference type="PANTHER" id="PTHR32322">
    <property type="entry name" value="INNER MEMBRANE TRANSPORTER"/>
    <property type="match status" value="1"/>
</dbReference>
<evidence type="ECO:0000313" key="8">
    <source>
        <dbReference type="EMBL" id="AAQ00339.1"/>
    </source>
</evidence>
<dbReference type="OrthoDB" id="505850at2"/>
<feature type="transmembrane region" description="Helical" evidence="6">
    <location>
        <begin position="122"/>
        <end position="144"/>
    </location>
</feature>
<dbReference type="AlphaFoldDB" id="Q7VB06"/>
<dbReference type="PATRIC" id="fig|167539.5.peg.1360"/>